<dbReference type="Proteomes" id="UP000515152">
    <property type="component" value="Chromosome 8"/>
</dbReference>
<feature type="compositionally biased region" description="Acidic residues" evidence="1">
    <location>
        <begin position="87"/>
        <end position="97"/>
    </location>
</feature>
<dbReference type="AlphaFoldDB" id="A0A6P3W2F5"/>
<dbReference type="Pfam" id="PF00505">
    <property type="entry name" value="HMG_box"/>
    <property type="match status" value="1"/>
</dbReference>
<protein>
    <submittedName>
        <fullName evidence="3">Meiosis initiator protein</fullName>
    </submittedName>
</protein>
<dbReference type="PANTHER" id="PTHR47658:SF1">
    <property type="entry name" value="MEIOSIS INITIATOR PROTEIN"/>
    <property type="match status" value="1"/>
</dbReference>
<gene>
    <name evidence="3" type="primary">LOC105904449</name>
</gene>
<proteinExistence type="predicted"/>
<dbReference type="OrthoDB" id="1919336at2759"/>
<dbReference type="GO" id="GO:0005634">
    <property type="term" value="C:nucleus"/>
    <property type="evidence" value="ECO:0007669"/>
    <property type="project" value="UniProtKB-UniRule"/>
</dbReference>
<name>A0A6P3W2F5_CLUHA</name>
<dbReference type="RefSeq" id="XP_012687787.1">
    <property type="nucleotide sequence ID" value="XM_012832333.3"/>
</dbReference>
<feature type="compositionally biased region" description="Polar residues" evidence="1">
    <location>
        <begin position="203"/>
        <end position="219"/>
    </location>
</feature>
<feature type="region of interest" description="Disordered" evidence="1">
    <location>
        <begin position="83"/>
        <end position="133"/>
    </location>
</feature>
<evidence type="ECO:0000256" key="1">
    <source>
        <dbReference type="SAM" id="MobiDB-lite"/>
    </source>
</evidence>
<dbReference type="SUPFAM" id="SSF47095">
    <property type="entry name" value="HMG-box"/>
    <property type="match status" value="1"/>
</dbReference>
<dbReference type="GeneID" id="105904449"/>
<reference evidence="3" key="1">
    <citation type="submission" date="2025-08" db="UniProtKB">
        <authorList>
            <consortium name="RefSeq"/>
        </authorList>
    </citation>
    <scope>IDENTIFICATION</scope>
</reference>
<dbReference type="GO" id="GO:0003677">
    <property type="term" value="F:DNA binding"/>
    <property type="evidence" value="ECO:0007669"/>
    <property type="project" value="UniProtKB-UniRule"/>
</dbReference>
<keyword evidence="2" id="KW-1185">Reference proteome</keyword>
<dbReference type="SMART" id="SM00398">
    <property type="entry name" value="HMG"/>
    <property type="match status" value="1"/>
</dbReference>
<sequence length="498" mass="55524">MARTNTAEQRAKTQRRRHEVQHACGTNWNNNLREIASLLPISDTMHGRGLTKKETLVHMLWYFEFLQTHIENLQGRLPPHCLPVNEAESESESEESMASEPETPPATLQAKRKKRTCARSQRGSQLPAGTLDIGEIKTEFVPEEDGQPPLMWQSAYNWTEPISDSDSVSTSSPDSVYSLSLLQTGSAANGGHCSACDGRTSSEDGSPGQSQCTPPTGSTLRSLKEHMCRVVRYGEESESGCSLGSTPRMPKMPSFGTGETLNLSPSLFTSPTRGVKQELLPQGQEDLQTLFEDVWVNSEVAILQSSQSNDSMPDWSTKGRKRGVALMSSQSDEEEVGCDDVTWTPKLMKVRHRKKPRVKAKTPPDAKKKCVNGFIMFCRINRKLYLQSCPGTSSTGVTKALANIWHHLPKQERHIYCLKARRYSCQQNRNVRAKEVEEEEEEGEECMPSPLHLLLADRRLCAAARGEPCTQLTVTTTNKHTEGVEHVWRWSGLKGSQS</sequence>
<feature type="region of interest" description="Disordered" evidence="1">
    <location>
        <begin position="1"/>
        <end position="21"/>
    </location>
</feature>
<dbReference type="InterPro" id="IPR009071">
    <property type="entry name" value="HMG_box_dom"/>
</dbReference>
<dbReference type="PROSITE" id="PS50118">
    <property type="entry name" value="HMG_BOX_2"/>
    <property type="match status" value="1"/>
</dbReference>
<dbReference type="InterPro" id="IPR036910">
    <property type="entry name" value="HMG_box_dom_sf"/>
</dbReference>
<dbReference type="Gene3D" id="1.10.30.10">
    <property type="entry name" value="High mobility group box domain"/>
    <property type="match status" value="1"/>
</dbReference>
<evidence type="ECO:0000313" key="3">
    <source>
        <dbReference type="RefSeq" id="XP_012687787.1"/>
    </source>
</evidence>
<dbReference type="KEGG" id="char:105904449"/>
<dbReference type="CDD" id="cd21977">
    <property type="entry name" value="HMG-box_BHMG1"/>
    <property type="match status" value="1"/>
</dbReference>
<dbReference type="PANTHER" id="PTHR47658">
    <property type="entry name" value="HIGH MOBILITY GROUP B PROTEIN 12-RELATED"/>
    <property type="match status" value="1"/>
</dbReference>
<organism evidence="2 3">
    <name type="scientific">Clupea harengus</name>
    <name type="common">Atlantic herring</name>
    <dbReference type="NCBI Taxonomy" id="7950"/>
    <lineage>
        <taxon>Eukaryota</taxon>
        <taxon>Metazoa</taxon>
        <taxon>Chordata</taxon>
        <taxon>Craniata</taxon>
        <taxon>Vertebrata</taxon>
        <taxon>Euteleostomi</taxon>
        <taxon>Actinopterygii</taxon>
        <taxon>Neopterygii</taxon>
        <taxon>Teleostei</taxon>
        <taxon>Clupei</taxon>
        <taxon>Clupeiformes</taxon>
        <taxon>Clupeoidei</taxon>
        <taxon>Clupeidae</taxon>
        <taxon>Clupea</taxon>
    </lineage>
</organism>
<accession>A0A6P3W2F5</accession>
<evidence type="ECO:0000313" key="2">
    <source>
        <dbReference type="Proteomes" id="UP000515152"/>
    </source>
</evidence>
<feature type="region of interest" description="Disordered" evidence="1">
    <location>
        <begin position="198"/>
        <end position="219"/>
    </location>
</feature>